<gene>
    <name evidence="2" type="ORF">HMPREF9449_01856</name>
</gene>
<dbReference type="EMBL" id="ADMC01000024">
    <property type="protein sequence ID" value="EHP46841.1"/>
    <property type="molecule type" value="Genomic_DNA"/>
</dbReference>
<reference evidence="2 3" key="1">
    <citation type="submission" date="2012-01" db="EMBL/GenBank/DDBJ databases">
        <title>The Genome Sequence of Odoribacter laneus YIT 12061.</title>
        <authorList>
            <consortium name="The Broad Institute Genome Sequencing Platform"/>
            <person name="Earl A."/>
            <person name="Ward D."/>
            <person name="Feldgarden M."/>
            <person name="Gevers D."/>
            <person name="Morotomi M."/>
            <person name="Young S.K."/>
            <person name="Zeng Q."/>
            <person name="Gargeya S."/>
            <person name="Fitzgerald M."/>
            <person name="Haas B."/>
            <person name="Abouelleil A."/>
            <person name="Alvarado L."/>
            <person name="Arachchi H.M."/>
            <person name="Berlin A."/>
            <person name="Chapman S.B."/>
            <person name="Gearin G."/>
            <person name="Goldberg J."/>
            <person name="Griggs A."/>
            <person name="Gujja S."/>
            <person name="Hansen M."/>
            <person name="Heiman D."/>
            <person name="Howarth C."/>
            <person name="Larimer J."/>
            <person name="Lui A."/>
            <person name="MacDonald P.J.P."/>
            <person name="McCowen C."/>
            <person name="Montmayeur A."/>
            <person name="Murphy C."/>
            <person name="Neiman D."/>
            <person name="Pearson M."/>
            <person name="Priest M."/>
            <person name="Roberts A."/>
            <person name="Saif S."/>
            <person name="Shea T."/>
            <person name="Sisk P."/>
            <person name="Stolte C."/>
            <person name="Sykes S."/>
            <person name="Wortman J."/>
            <person name="Nusbaum C."/>
            <person name="Birren B."/>
        </authorList>
    </citation>
    <scope>NUCLEOTIDE SEQUENCE [LARGE SCALE GENOMIC DNA]</scope>
    <source>
        <strain evidence="2 3">YIT 12061</strain>
    </source>
</reference>
<protein>
    <submittedName>
        <fullName evidence="2">Uncharacterized protein</fullName>
    </submittedName>
</protein>
<feature type="transmembrane region" description="Helical" evidence="1">
    <location>
        <begin position="50"/>
        <end position="72"/>
    </location>
</feature>
<dbReference type="eggNOG" id="ENOG5032FEH">
    <property type="taxonomic scope" value="Bacteria"/>
</dbReference>
<keyword evidence="1" id="KW-1133">Transmembrane helix</keyword>
<keyword evidence="1" id="KW-0812">Transmembrane</keyword>
<dbReference type="STRING" id="742817.HMPREF9449_01856"/>
<sequence>MDNFDDKYKKKNPFSVPEEYFGHLTDQVLERIREEEKPQKVSFVNLLKPYMGLAAIFLLAFLIVQFVVPHFIDGNKMLKKASTEIVANTEEGVADDLVLDGSFNPTSEEILEYLSTEVSDYDLIYAELY</sequence>
<organism evidence="2 3">
    <name type="scientific">Odoribacter laneus YIT 12061</name>
    <dbReference type="NCBI Taxonomy" id="742817"/>
    <lineage>
        <taxon>Bacteria</taxon>
        <taxon>Pseudomonadati</taxon>
        <taxon>Bacteroidota</taxon>
        <taxon>Bacteroidia</taxon>
        <taxon>Bacteroidales</taxon>
        <taxon>Odoribacteraceae</taxon>
        <taxon>Odoribacter</taxon>
    </lineage>
</organism>
<keyword evidence="3" id="KW-1185">Reference proteome</keyword>
<evidence type="ECO:0000256" key="1">
    <source>
        <dbReference type="SAM" id="Phobius"/>
    </source>
</evidence>
<dbReference type="PATRIC" id="fig|742817.3.peg.1974"/>
<keyword evidence="1" id="KW-0472">Membrane</keyword>
<proteinExistence type="predicted"/>
<accession>H1DHX0</accession>
<evidence type="ECO:0000313" key="3">
    <source>
        <dbReference type="Proteomes" id="UP000004892"/>
    </source>
</evidence>
<comment type="caution">
    <text evidence="2">The sequence shown here is derived from an EMBL/GenBank/DDBJ whole genome shotgun (WGS) entry which is preliminary data.</text>
</comment>
<dbReference type="AlphaFoldDB" id="H1DHX0"/>
<dbReference type="RefSeq" id="WP_009137004.1">
    <property type="nucleotide sequence ID" value="NZ_JH594596.1"/>
</dbReference>
<name>H1DHX0_9BACT</name>
<dbReference type="HOGENOM" id="CLU_154574_0_0_10"/>
<evidence type="ECO:0000313" key="2">
    <source>
        <dbReference type="EMBL" id="EHP46841.1"/>
    </source>
</evidence>
<dbReference type="GeneID" id="98070661"/>
<dbReference type="Proteomes" id="UP000004892">
    <property type="component" value="Unassembled WGS sequence"/>
</dbReference>